<keyword evidence="1" id="KW-0732">Signal</keyword>
<evidence type="ECO:0008006" key="4">
    <source>
        <dbReference type="Google" id="ProtNLM"/>
    </source>
</evidence>
<evidence type="ECO:0000313" key="2">
    <source>
        <dbReference type="EMBL" id="ABE53445.1"/>
    </source>
</evidence>
<dbReference type="AlphaFoldDB" id="Q12SY1"/>
<dbReference type="KEGG" id="sdn:Sden_0148"/>
<dbReference type="EMBL" id="CP000302">
    <property type="protein sequence ID" value="ABE53445.1"/>
    <property type="molecule type" value="Genomic_DNA"/>
</dbReference>
<organism evidence="2 3">
    <name type="scientific">Shewanella denitrificans (strain OS217 / ATCC BAA-1090 / DSM 15013)</name>
    <dbReference type="NCBI Taxonomy" id="318161"/>
    <lineage>
        <taxon>Bacteria</taxon>
        <taxon>Pseudomonadati</taxon>
        <taxon>Pseudomonadota</taxon>
        <taxon>Gammaproteobacteria</taxon>
        <taxon>Alteromonadales</taxon>
        <taxon>Shewanellaceae</taxon>
        <taxon>Shewanella</taxon>
    </lineage>
</organism>
<feature type="signal peptide" evidence="1">
    <location>
        <begin position="1"/>
        <end position="21"/>
    </location>
</feature>
<dbReference type="HOGENOM" id="CLU_171115_0_0_6"/>
<reference evidence="2 3" key="1">
    <citation type="submission" date="2006-03" db="EMBL/GenBank/DDBJ databases">
        <title>Complete sequence of Shewanella denitrificans OS217.</title>
        <authorList>
            <consortium name="US DOE Joint Genome Institute"/>
            <person name="Copeland A."/>
            <person name="Lucas S."/>
            <person name="Lapidus A."/>
            <person name="Barry K."/>
            <person name="Detter J.C."/>
            <person name="Glavina del Rio T."/>
            <person name="Hammon N."/>
            <person name="Israni S."/>
            <person name="Dalin E."/>
            <person name="Tice H."/>
            <person name="Pitluck S."/>
            <person name="Brettin T."/>
            <person name="Bruce D."/>
            <person name="Han C."/>
            <person name="Tapia R."/>
            <person name="Gilna P."/>
            <person name="Kiss H."/>
            <person name="Schmutz J."/>
            <person name="Larimer F."/>
            <person name="Land M."/>
            <person name="Hauser L."/>
            <person name="Kyrpides N."/>
            <person name="Lykidis A."/>
            <person name="Richardson P."/>
        </authorList>
    </citation>
    <scope>NUCLEOTIDE SEQUENCE [LARGE SCALE GENOMIC DNA]</scope>
    <source>
        <strain evidence="3">OS217 / ATCC BAA-1090 / DSM 15013</strain>
    </source>
</reference>
<evidence type="ECO:0000313" key="3">
    <source>
        <dbReference type="Proteomes" id="UP000001982"/>
    </source>
</evidence>
<name>Q12SY1_SHEDO</name>
<feature type="chain" id="PRO_5004181710" description="Lipoprotein" evidence="1">
    <location>
        <begin position="22"/>
        <end position="114"/>
    </location>
</feature>
<protein>
    <recommendedName>
        <fullName evidence="4">Lipoprotein</fullName>
    </recommendedName>
</protein>
<proteinExistence type="predicted"/>
<gene>
    <name evidence="2" type="ordered locus">Sden_0148</name>
</gene>
<sequence length="114" mass="12029">MKKIKVLLGLALLACSAAALAEDKCTSWGCISTVSTLYTNADGAIYVGTPLDESLANCTSVSGAFFTLNPTAGNAKEMYASVLAAHMSNKKIMLRVKEGHPTCELAYVTLDTSY</sequence>
<accession>Q12SY1</accession>
<keyword evidence="3" id="KW-1185">Reference proteome</keyword>
<evidence type="ECO:0000256" key="1">
    <source>
        <dbReference type="SAM" id="SignalP"/>
    </source>
</evidence>
<dbReference type="eggNOG" id="ENOG50300P6">
    <property type="taxonomic scope" value="Bacteria"/>
</dbReference>
<dbReference type="RefSeq" id="WP_011494614.1">
    <property type="nucleotide sequence ID" value="NC_007954.1"/>
</dbReference>
<dbReference type="Proteomes" id="UP000001982">
    <property type="component" value="Chromosome"/>
</dbReference>